<evidence type="ECO:0000259" key="2">
    <source>
        <dbReference type="Pfam" id="PF13400"/>
    </source>
</evidence>
<reference evidence="3 4" key="1">
    <citation type="submission" date="2019-06" db="EMBL/GenBank/DDBJ databases">
        <title>Sequencing the genomes of 1000 actinobacteria strains.</title>
        <authorList>
            <person name="Klenk H.-P."/>
        </authorList>
    </citation>
    <scope>NUCLEOTIDE SEQUENCE [LARGE SCALE GENOMIC DNA]</scope>
    <source>
        <strain evidence="3 4">DSM 105492</strain>
    </source>
</reference>
<proteinExistence type="predicted"/>
<evidence type="ECO:0000313" key="3">
    <source>
        <dbReference type="EMBL" id="TQM27894.1"/>
    </source>
</evidence>
<feature type="domain" description="Putative Flp pilus-assembly TadG-like N-terminal" evidence="2">
    <location>
        <begin position="24"/>
        <end position="70"/>
    </location>
</feature>
<feature type="transmembrane region" description="Helical" evidence="1">
    <location>
        <begin position="26"/>
        <end position="52"/>
    </location>
</feature>
<comment type="caution">
    <text evidence="3">The sequence shown here is derived from an EMBL/GenBank/DDBJ whole genome shotgun (WGS) entry which is preliminary data.</text>
</comment>
<keyword evidence="4" id="KW-1185">Reference proteome</keyword>
<sequence length="152" mass="15792">MERGVSRRLRDALRRRPQPCDDEGSVLLLTLGYGVLAIAVILVCTAATSLYLAQKQLDAVADAAALAAADGFELAVSDDGAIAVLSDADVEREARTMMAEIGGDASLVSADSPDGTSARVTVAGVWHPPVVTVFVPDGVRLEATATSRTALR</sequence>
<dbReference type="InterPro" id="IPR028087">
    <property type="entry name" value="Tad_N"/>
</dbReference>
<dbReference type="OrthoDB" id="4808490at2"/>
<dbReference type="EMBL" id="VFPE01000002">
    <property type="protein sequence ID" value="TQM27894.1"/>
    <property type="molecule type" value="Genomic_DNA"/>
</dbReference>
<keyword evidence="1" id="KW-0472">Membrane</keyword>
<dbReference type="Pfam" id="PF13400">
    <property type="entry name" value="Tad"/>
    <property type="match status" value="1"/>
</dbReference>
<protein>
    <submittedName>
        <fullName evidence="3">Putative Flp pilus-assembly TadE/G-like protein</fullName>
    </submittedName>
</protein>
<keyword evidence="1" id="KW-0812">Transmembrane</keyword>
<organism evidence="3 4">
    <name type="scientific">Microbacterium kyungheense</name>
    <dbReference type="NCBI Taxonomy" id="1263636"/>
    <lineage>
        <taxon>Bacteria</taxon>
        <taxon>Bacillati</taxon>
        <taxon>Actinomycetota</taxon>
        <taxon>Actinomycetes</taxon>
        <taxon>Micrococcales</taxon>
        <taxon>Microbacteriaceae</taxon>
        <taxon>Microbacterium</taxon>
    </lineage>
</organism>
<evidence type="ECO:0000313" key="4">
    <source>
        <dbReference type="Proteomes" id="UP000320235"/>
    </source>
</evidence>
<keyword evidence="1" id="KW-1133">Transmembrane helix</keyword>
<evidence type="ECO:0000256" key="1">
    <source>
        <dbReference type="SAM" id="Phobius"/>
    </source>
</evidence>
<dbReference type="Proteomes" id="UP000320235">
    <property type="component" value="Unassembled WGS sequence"/>
</dbReference>
<dbReference type="AlphaFoldDB" id="A0A543F223"/>
<accession>A0A543F223</accession>
<name>A0A543F223_9MICO</name>
<gene>
    <name evidence="3" type="ORF">FB391_1927</name>
</gene>